<protein>
    <recommendedName>
        <fullName evidence="4 8">Beta-lactamase</fullName>
        <ecNumber evidence="4 8">3.5.2.6</ecNumber>
    </recommendedName>
</protein>
<dbReference type="GO" id="GO:0030288">
    <property type="term" value="C:outer membrane-bounded periplasmic space"/>
    <property type="evidence" value="ECO:0007669"/>
    <property type="project" value="InterPro"/>
</dbReference>
<dbReference type="InterPro" id="IPR012338">
    <property type="entry name" value="Beta-lactam/transpept-like"/>
</dbReference>
<dbReference type="PANTHER" id="PTHR46825">
    <property type="entry name" value="D-ALANYL-D-ALANINE-CARBOXYPEPTIDASE/ENDOPEPTIDASE AMPH"/>
    <property type="match status" value="1"/>
</dbReference>
<dbReference type="GO" id="GO:0016020">
    <property type="term" value="C:membrane"/>
    <property type="evidence" value="ECO:0007669"/>
    <property type="project" value="UniProtKB-SubCell"/>
</dbReference>
<dbReference type="InterPro" id="IPR001586">
    <property type="entry name" value="Beta-lactam_class-C_AS"/>
</dbReference>
<evidence type="ECO:0000256" key="8">
    <source>
        <dbReference type="RuleBase" id="RU361140"/>
    </source>
</evidence>
<accession>A0A2U7XXK3</accession>
<evidence type="ECO:0000256" key="4">
    <source>
        <dbReference type="ARBA" id="ARBA00012865"/>
    </source>
</evidence>
<dbReference type="SUPFAM" id="SSF56601">
    <property type="entry name" value="beta-lactamase/transpeptidase-like"/>
    <property type="match status" value="1"/>
</dbReference>
<evidence type="ECO:0000256" key="1">
    <source>
        <dbReference type="ARBA" id="ARBA00001526"/>
    </source>
</evidence>
<evidence type="ECO:0000256" key="7">
    <source>
        <dbReference type="ARBA" id="ARBA00023251"/>
    </source>
</evidence>
<proteinExistence type="inferred from homology"/>
<comment type="catalytic activity">
    <reaction evidence="1 8">
        <text>a beta-lactam + H2O = a substituted beta-amino acid</text>
        <dbReference type="Rhea" id="RHEA:20401"/>
        <dbReference type="ChEBI" id="CHEBI:15377"/>
        <dbReference type="ChEBI" id="CHEBI:35627"/>
        <dbReference type="ChEBI" id="CHEBI:140347"/>
        <dbReference type="EC" id="3.5.2.6"/>
    </reaction>
</comment>
<evidence type="ECO:0000259" key="9">
    <source>
        <dbReference type="Pfam" id="PF00144"/>
    </source>
</evidence>
<evidence type="ECO:0000256" key="5">
    <source>
        <dbReference type="ARBA" id="ARBA00022801"/>
    </source>
</evidence>
<dbReference type="EC" id="3.5.2.6" evidence="4 8"/>
<evidence type="ECO:0000256" key="3">
    <source>
        <dbReference type="ARBA" id="ARBA00007840"/>
    </source>
</evidence>
<feature type="domain" description="Beta-lactamase-related" evidence="9">
    <location>
        <begin position="48"/>
        <end position="344"/>
    </location>
</feature>
<dbReference type="InterPro" id="IPR050491">
    <property type="entry name" value="AmpC-like"/>
</dbReference>
<dbReference type="Pfam" id="PF00144">
    <property type="entry name" value="Beta-lactamase"/>
    <property type="match status" value="1"/>
</dbReference>
<dbReference type="Gene3D" id="3.40.710.10">
    <property type="entry name" value="DD-peptidase/beta-lactamase superfamily"/>
    <property type="match status" value="1"/>
</dbReference>
<dbReference type="GO" id="GO:0046677">
    <property type="term" value="P:response to antibiotic"/>
    <property type="evidence" value="ECO:0007669"/>
    <property type="project" value="UniProtKB-UniRule"/>
</dbReference>
<dbReference type="RefSeq" id="WP_223349403.1">
    <property type="nucleotide sequence ID" value="NZ_CAMRIF010000003.1"/>
</dbReference>
<reference evidence="10" key="1">
    <citation type="journal article" date="2018" name="Emerg. Microbes Infect.">
        <title>Identified a colistin-resistance gene mcr-8.1 in klebsiella pneumoniae.</title>
        <authorList>
            <person name="Wang X."/>
            <person name="Wang Y."/>
            <person name="Shen Z."/>
        </authorList>
    </citation>
    <scope>NUCLEOTIDE SEQUENCE</scope>
    <source>
        <strain evidence="10">KP91</strain>
        <plasmid evidence="10">pKP91</plasmid>
    </source>
</reference>
<dbReference type="AlphaFoldDB" id="A0A2U7XXK3"/>
<evidence type="ECO:0000313" key="10">
    <source>
        <dbReference type="EMBL" id="AVX52233.1"/>
    </source>
</evidence>
<evidence type="ECO:0000256" key="6">
    <source>
        <dbReference type="ARBA" id="ARBA00023136"/>
    </source>
</evidence>
<dbReference type="GO" id="GO:0008800">
    <property type="term" value="F:beta-lactamase activity"/>
    <property type="evidence" value="ECO:0007669"/>
    <property type="project" value="UniProtKB-UniRule"/>
</dbReference>
<dbReference type="GO" id="GO:0017001">
    <property type="term" value="P:antibiotic catabolic process"/>
    <property type="evidence" value="ECO:0007669"/>
    <property type="project" value="InterPro"/>
</dbReference>
<organism evidence="10">
    <name type="scientific">Klebsiella pneumoniae</name>
    <dbReference type="NCBI Taxonomy" id="573"/>
    <lineage>
        <taxon>Bacteria</taxon>
        <taxon>Pseudomonadati</taxon>
        <taxon>Pseudomonadota</taxon>
        <taxon>Gammaproteobacteria</taxon>
        <taxon>Enterobacterales</taxon>
        <taxon>Enterobacteriaceae</taxon>
        <taxon>Klebsiella/Raoultella group</taxon>
        <taxon>Klebsiella</taxon>
        <taxon>Klebsiella pneumoniae complex</taxon>
    </lineage>
</organism>
<dbReference type="PROSITE" id="PS00336">
    <property type="entry name" value="BETA_LACTAMASE_C"/>
    <property type="match status" value="1"/>
</dbReference>
<geneLocation type="plasmid" evidence="10">
    <name>pKP91</name>
</geneLocation>
<keyword evidence="10" id="KW-0614">Plasmid</keyword>
<evidence type="ECO:0000256" key="2">
    <source>
        <dbReference type="ARBA" id="ARBA00004370"/>
    </source>
</evidence>
<gene>
    <name evidence="10" type="primary">ampC_1</name>
    <name evidence="10" type="ORF">pKP91-00070</name>
</gene>
<name>A0A2U7XXK3_KLEPN</name>
<dbReference type="InterPro" id="IPR001466">
    <property type="entry name" value="Beta-lactam-related"/>
</dbReference>
<comment type="similarity">
    <text evidence="3 8">Belongs to the class-C beta-lactamase family.</text>
</comment>
<keyword evidence="5 8" id="KW-0378">Hydrolase</keyword>
<keyword evidence="6" id="KW-0472">Membrane</keyword>
<dbReference type="EMBL" id="MG736312">
    <property type="protein sequence ID" value="AVX52233.1"/>
    <property type="molecule type" value="Genomic_DNA"/>
</dbReference>
<comment type="subcellular location">
    <subcellularLocation>
        <location evidence="2">Membrane</location>
    </subcellularLocation>
</comment>
<keyword evidence="7 8" id="KW-0046">Antibiotic resistance</keyword>
<sequence length="363" mass="39495">MFVARKTMLVRTVLSVAAFLVVMLSGIYMQAGFSSPSKITTGDAGLIRTMTPLLQGARSHVAVALIKPDGVRYALWGGGFNTEFEVGSLSKTMTAALLSDAEHRGEVTPDTTVGDALPELSGPVTSVRLSELASHHGGLPELATTLRQSVVMLSRIVTRQNPWYFSEYGLSEMSARAGINNKAHFEYSNMGYALLGLTLERITHMTYSELLEQRLLLPTGMKNTYVAGPRDRRNLDFTGGWSAAGLREAPWYMHAFSPAGGVRSTITDMVKYTQALLSGRLPGSSSMDPRASTDDDDSRVGYGWFTTTFRGQNITWHDGETAGYASVIAINRSQQTAVVILSDTAWPVITPAIRLLLIQSPHE</sequence>
<dbReference type="PANTHER" id="PTHR46825:SF11">
    <property type="entry name" value="PENICILLIN-BINDING PROTEIN 4"/>
    <property type="match status" value="1"/>
</dbReference>